<feature type="domain" description="Rad21/Rec8-like protein N-terminal" evidence="6">
    <location>
        <begin position="65"/>
        <end position="120"/>
    </location>
</feature>
<feature type="region of interest" description="Disordered" evidence="4">
    <location>
        <begin position="366"/>
        <end position="393"/>
    </location>
</feature>
<dbReference type="PANTHER" id="PTHR12585">
    <property type="entry name" value="SCC1 / RAD21 FAMILY MEMBER"/>
    <property type="match status" value="1"/>
</dbReference>
<dbReference type="SUPFAM" id="SSF46785">
    <property type="entry name" value="Winged helix' DNA-binding domain"/>
    <property type="match status" value="1"/>
</dbReference>
<dbReference type="InterPro" id="IPR023093">
    <property type="entry name" value="ScpA-like_C"/>
</dbReference>
<evidence type="ECO:0008006" key="9">
    <source>
        <dbReference type="Google" id="ProtNLM"/>
    </source>
</evidence>
<dbReference type="PANTHER" id="PTHR12585:SF69">
    <property type="entry name" value="FI11703P"/>
    <property type="match status" value="1"/>
</dbReference>
<gene>
    <name evidence="7" type="ORF">EVG20_g3941</name>
</gene>
<evidence type="ECO:0000313" key="7">
    <source>
        <dbReference type="EMBL" id="TFY67439.1"/>
    </source>
</evidence>
<proteinExistence type="inferred from homology"/>
<comment type="subcellular location">
    <subcellularLocation>
        <location evidence="1">Nucleus</location>
    </subcellularLocation>
</comment>
<dbReference type="AlphaFoldDB" id="A0A4Y9Z245"/>
<dbReference type="Proteomes" id="UP000298327">
    <property type="component" value="Unassembled WGS sequence"/>
</dbReference>
<dbReference type="InterPro" id="IPR036390">
    <property type="entry name" value="WH_DNA-bd_sf"/>
</dbReference>
<dbReference type="GO" id="GO:0005634">
    <property type="term" value="C:nucleus"/>
    <property type="evidence" value="ECO:0007669"/>
    <property type="project" value="UniProtKB-SubCell"/>
</dbReference>
<organism evidence="7 8">
    <name type="scientific">Dentipellis fragilis</name>
    <dbReference type="NCBI Taxonomy" id="205917"/>
    <lineage>
        <taxon>Eukaryota</taxon>
        <taxon>Fungi</taxon>
        <taxon>Dikarya</taxon>
        <taxon>Basidiomycota</taxon>
        <taxon>Agaricomycotina</taxon>
        <taxon>Agaricomycetes</taxon>
        <taxon>Russulales</taxon>
        <taxon>Hericiaceae</taxon>
        <taxon>Dentipellis</taxon>
    </lineage>
</organism>
<dbReference type="Pfam" id="PF04825">
    <property type="entry name" value="Rad21_Rec8_N"/>
    <property type="match status" value="1"/>
</dbReference>
<dbReference type="STRING" id="205917.A0A4Y9Z245"/>
<keyword evidence="3" id="KW-0539">Nucleus</keyword>
<feature type="region of interest" description="Disordered" evidence="4">
    <location>
        <begin position="664"/>
        <end position="690"/>
    </location>
</feature>
<dbReference type="OrthoDB" id="10071381at2759"/>
<dbReference type="Gene3D" id="3.90.79.10">
    <property type="entry name" value="Nucleoside Triphosphate Pyrophosphohydrolase"/>
    <property type="match status" value="1"/>
</dbReference>
<dbReference type="Pfam" id="PF04824">
    <property type="entry name" value="Rad21_Rec8"/>
    <property type="match status" value="1"/>
</dbReference>
<evidence type="ECO:0000259" key="6">
    <source>
        <dbReference type="Pfam" id="PF04825"/>
    </source>
</evidence>
<evidence type="ECO:0000256" key="3">
    <source>
        <dbReference type="ARBA" id="ARBA00023242"/>
    </source>
</evidence>
<feature type="non-terminal residue" evidence="7">
    <location>
        <position position="947"/>
    </location>
</feature>
<evidence type="ECO:0000259" key="5">
    <source>
        <dbReference type="Pfam" id="PF04824"/>
    </source>
</evidence>
<dbReference type="InterPro" id="IPR006910">
    <property type="entry name" value="Rad21_Rec8_N"/>
</dbReference>
<feature type="compositionally biased region" description="Basic residues" evidence="4">
    <location>
        <begin position="215"/>
        <end position="224"/>
    </location>
</feature>
<comment type="caution">
    <text evidence="7">The sequence shown here is derived from an EMBL/GenBank/DDBJ whole genome shotgun (WGS) entry which is preliminary data.</text>
</comment>
<sequence length="947" mass="102861">MNSVGRFPQQESNSEGALASAQSPAAFLAPLISPSPTVRVGFGLLWCSPLLVIHAELSNRVDPRLAATLGAKSSFKKLPKRDVLGANISQLCGLITNSDEPLALRLSSNLMVGVARVYKGDYMRIYASMLCTSIQPFAVKHEIFLGDVTACFAALKKAVQDFQALSASSATLQMGQPSVRPDTVTLAADPAMALGLNMDNFLAANPDSDDEYGKPKKAGKKPAKKSVPFLEQARENLHTLNENLEQMLSGSFDVSFLGSAIGGMDPSSSQIDGGLDFGFEDNIFAPVDGLDLGDGIGDELAKELGDGWGAPPADIPEHDPMIVDDAFNLGLEPESLGMALDEGPGFSFAGLNQPSEASSATKRTLASASKKRTFEEFERENTQSPIRPMALSPAPAVMTPPGMDMHEPEVPAEIPDPETMVEVEVGGKKPPRKPKRVRLLLDARTELTDEELKAARAHYVEEQETLRREMEEKKLEKESGRLIEEMLWAVPQSLRAPILVDFWLENFKVKVEARSGALHFETKGSPPKKRRRTAGPNDDEQPKEIDEAPALDAKWDAPMQGDMDFEVRADEEMYPGPVDTGFGSAHQRSSEEPGQARRVSRPPSPLDGAFAFGFGRDTGVEAQGGSVSQKSSLFPWDNAGPSSSVGGPGGAHFEAGSDRVSISIGRAESRLRGSSGGRSRRESSLIPSHVGVGGMGFSPGQFVTAGSQFSGDNFEFNVPAEAEVPANDDSQMTDANLVTLERNSFNFLEYAKMQTQTLAQPEEGLCFDDVVPKNTSTPHVAASAFYHCLVLATKDLIRVVQPEAYGPVMIHITYRYARGQWLGCKFRIGWRAKGMQSLYSSITVGRLWRRTLLVPQRRINTASRIKIPLRRPFEAPYTENHAQPTTTTHARAMSNVATIASAQNIAQTWFADIDLSSYDAEQSRLMEERCILVDEQDNAIGAADKKT</sequence>
<feature type="domain" description="Rad21/Rec8-like protein C-terminal eukaryotic" evidence="5">
    <location>
        <begin position="777"/>
        <end position="811"/>
    </location>
</feature>
<feature type="region of interest" description="Disordered" evidence="4">
    <location>
        <begin position="207"/>
        <end position="226"/>
    </location>
</feature>
<name>A0A4Y9Z245_9AGAM</name>
<evidence type="ECO:0000256" key="2">
    <source>
        <dbReference type="ARBA" id="ARBA00009870"/>
    </source>
</evidence>
<comment type="similarity">
    <text evidence="2">Belongs to the rad21 family.</text>
</comment>
<dbReference type="Gene3D" id="1.10.10.580">
    <property type="entry name" value="Structural maintenance of chromosome 1. Chain E"/>
    <property type="match status" value="1"/>
</dbReference>
<dbReference type="InterPro" id="IPR006909">
    <property type="entry name" value="Rad21/Rec8_C_eu"/>
</dbReference>
<dbReference type="GO" id="GO:0007062">
    <property type="term" value="P:sister chromatid cohesion"/>
    <property type="evidence" value="ECO:0007669"/>
    <property type="project" value="InterPro"/>
</dbReference>
<dbReference type="GO" id="GO:1990414">
    <property type="term" value="P:replication-born double-strand break repair via sister chromatid exchange"/>
    <property type="evidence" value="ECO:0007669"/>
    <property type="project" value="TreeGrafter"/>
</dbReference>
<evidence type="ECO:0000256" key="4">
    <source>
        <dbReference type="SAM" id="MobiDB-lite"/>
    </source>
</evidence>
<dbReference type="GO" id="GO:0008278">
    <property type="term" value="C:cohesin complex"/>
    <property type="evidence" value="ECO:0007669"/>
    <property type="project" value="InterPro"/>
</dbReference>
<feature type="compositionally biased region" description="Basic and acidic residues" evidence="4">
    <location>
        <begin position="372"/>
        <end position="381"/>
    </location>
</feature>
<dbReference type="InterPro" id="IPR039781">
    <property type="entry name" value="Rad21/Rec8-like"/>
</dbReference>
<accession>A0A4Y9Z245</accession>
<protein>
    <recommendedName>
        <fullName evidence="9">Rad21/Rec8-like protein N-terminal domain-containing protein</fullName>
    </recommendedName>
</protein>
<feature type="region of interest" description="Disordered" evidence="4">
    <location>
        <begin position="520"/>
        <end position="558"/>
    </location>
</feature>
<evidence type="ECO:0000256" key="1">
    <source>
        <dbReference type="ARBA" id="ARBA00004123"/>
    </source>
</evidence>
<keyword evidence="8" id="KW-1185">Reference proteome</keyword>
<reference evidence="7 8" key="1">
    <citation type="submission" date="2019-02" db="EMBL/GenBank/DDBJ databases">
        <title>Genome sequencing of the rare red list fungi Dentipellis fragilis.</title>
        <authorList>
            <person name="Buettner E."/>
            <person name="Kellner H."/>
        </authorList>
    </citation>
    <scope>NUCLEOTIDE SEQUENCE [LARGE SCALE GENOMIC DNA]</scope>
    <source>
        <strain evidence="7 8">DSM 105465</strain>
    </source>
</reference>
<evidence type="ECO:0000313" key="8">
    <source>
        <dbReference type="Proteomes" id="UP000298327"/>
    </source>
</evidence>
<feature type="region of interest" description="Disordered" evidence="4">
    <location>
        <begin position="573"/>
        <end position="603"/>
    </location>
</feature>
<dbReference type="EMBL" id="SEOQ01000190">
    <property type="protein sequence ID" value="TFY67439.1"/>
    <property type="molecule type" value="Genomic_DNA"/>
</dbReference>
<dbReference type="GO" id="GO:0003682">
    <property type="term" value="F:chromatin binding"/>
    <property type="evidence" value="ECO:0007669"/>
    <property type="project" value="TreeGrafter"/>
</dbReference>